<sequence>MELIETPNLLGEKSKHIQKALSFEKTKVVNIQLQAGENIPEHDSVADVLIIVRSGRVSFVVEDQVVEVTPENILHMQPKEKHSLTATEASDLLVLQIMP</sequence>
<dbReference type="AlphaFoldDB" id="A0A1C7DRT9"/>
<dbReference type="Gene3D" id="2.60.120.10">
    <property type="entry name" value="Jelly Rolls"/>
    <property type="match status" value="1"/>
</dbReference>
<dbReference type="InterPro" id="IPR014710">
    <property type="entry name" value="RmlC-like_jellyroll"/>
</dbReference>
<dbReference type="KEGG" id="phc:BBI08_10665"/>
<evidence type="ECO:0008006" key="3">
    <source>
        <dbReference type="Google" id="ProtNLM"/>
    </source>
</evidence>
<keyword evidence="2" id="KW-1185">Reference proteome</keyword>
<dbReference type="EMBL" id="CP016537">
    <property type="protein sequence ID" value="ANU14299.1"/>
    <property type="molecule type" value="Genomic_DNA"/>
</dbReference>
<evidence type="ECO:0000313" key="1">
    <source>
        <dbReference type="EMBL" id="ANU14299.1"/>
    </source>
</evidence>
<dbReference type="RefSeq" id="WP_008498343.1">
    <property type="nucleotide sequence ID" value="NZ_CP016537.2"/>
</dbReference>
<evidence type="ECO:0000313" key="2">
    <source>
        <dbReference type="Proteomes" id="UP000092687"/>
    </source>
</evidence>
<name>A0A1C7DRT9_9BACL</name>
<accession>A0A1C7DRT9</accession>
<dbReference type="SUPFAM" id="SSF51182">
    <property type="entry name" value="RmlC-like cupins"/>
    <property type="match status" value="1"/>
</dbReference>
<dbReference type="Proteomes" id="UP000092687">
    <property type="component" value="Chromosome"/>
</dbReference>
<dbReference type="InterPro" id="IPR011051">
    <property type="entry name" value="RmlC_Cupin_sf"/>
</dbReference>
<protein>
    <recommendedName>
        <fullName evidence="3">AraC-type arabinose-binding/dimerisation domain-containing protein</fullName>
    </recommendedName>
</protein>
<dbReference type="STRING" id="1215089.BBI08_10665"/>
<gene>
    <name evidence="1" type="ORF">BBI08_10665</name>
</gene>
<dbReference type="OrthoDB" id="5243866at2"/>
<reference evidence="1" key="1">
    <citation type="submission" date="2016-10" db="EMBL/GenBank/DDBJ databases">
        <authorList>
            <person name="de Groot N.N."/>
        </authorList>
    </citation>
    <scope>NUCLEOTIDE SEQUENCE</scope>
    <source>
        <strain evidence="1">DSM 24743</strain>
    </source>
</reference>
<organism evidence="1 2">
    <name type="scientific">Planococcus halocryophilus</name>
    <dbReference type="NCBI Taxonomy" id="1215089"/>
    <lineage>
        <taxon>Bacteria</taxon>
        <taxon>Bacillati</taxon>
        <taxon>Bacillota</taxon>
        <taxon>Bacilli</taxon>
        <taxon>Bacillales</taxon>
        <taxon>Caryophanaceae</taxon>
        <taxon>Planococcus</taxon>
    </lineage>
</organism>
<proteinExistence type="predicted"/>